<proteinExistence type="predicted"/>
<dbReference type="EMBL" id="MT144558">
    <property type="protein sequence ID" value="QJA55004.1"/>
    <property type="molecule type" value="Genomic_DNA"/>
</dbReference>
<organism evidence="1">
    <name type="scientific">viral metagenome</name>
    <dbReference type="NCBI Taxonomy" id="1070528"/>
    <lineage>
        <taxon>unclassified sequences</taxon>
        <taxon>metagenomes</taxon>
        <taxon>organismal metagenomes</taxon>
    </lineage>
</organism>
<protein>
    <submittedName>
        <fullName evidence="1">Uncharacterized protein</fullName>
    </submittedName>
</protein>
<dbReference type="AlphaFoldDB" id="A0A6H2A5B2"/>
<reference evidence="1" key="1">
    <citation type="submission" date="2020-03" db="EMBL/GenBank/DDBJ databases">
        <title>The deep terrestrial virosphere.</title>
        <authorList>
            <person name="Holmfeldt K."/>
            <person name="Nilsson E."/>
            <person name="Simone D."/>
            <person name="Lopez-Fernandez M."/>
            <person name="Wu X."/>
            <person name="de Brujin I."/>
            <person name="Lundin D."/>
            <person name="Andersson A."/>
            <person name="Bertilsson S."/>
            <person name="Dopson M."/>
        </authorList>
    </citation>
    <scope>NUCLEOTIDE SEQUENCE</scope>
    <source>
        <strain evidence="1">TM448A06459</strain>
    </source>
</reference>
<name>A0A6H2A5B2_9ZZZZ</name>
<gene>
    <name evidence="1" type="ORF">TM448A06459_0006</name>
</gene>
<accession>A0A6H2A5B2</accession>
<sequence length="94" mass="10634">MKSQYGYEGLIAAEVLLLPNEDKIIEALELASTGFRGSFDPIPTLNDLIKQRQAKRILGKSVEPFRNAALQRYENNEINESQLWNIVEKVVSSI</sequence>
<evidence type="ECO:0000313" key="1">
    <source>
        <dbReference type="EMBL" id="QJA55004.1"/>
    </source>
</evidence>